<accession>A0A941ESR3</accession>
<dbReference type="AlphaFoldDB" id="A0A941ESR3"/>
<dbReference type="EMBL" id="JAGSOG010000023">
    <property type="protein sequence ID" value="MBR7833164.1"/>
    <property type="molecule type" value="Genomic_DNA"/>
</dbReference>
<protein>
    <submittedName>
        <fullName evidence="2">Gfo/Idh/MocA family oxidoreductase</fullName>
    </submittedName>
</protein>
<keyword evidence="3" id="KW-1185">Reference proteome</keyword>
<comment type="caution">
    <text evidence="2">The sequence shown here is derived from an EMBL/GenBank/DDBJ whole genome shotgun (WGS) entry which is preliminary data.</text>
</comment>
<name>A0A941ESR3_9ACTN</name>
<dbReference type="Proteomes" id="UP000675781">
    <property type="component" value="Unassembled WGS sequence"/>
</dbReference>
<evidence type="ECO:0000313" key="3">
    <source>
        <dbReference type="Proteomes" id="UP000675781"/>
    </source>
</evidence>
<evidence type="ECO:0000313" key="2">
    <source>
        <dbReference type="EMBL" id="MBR7833164.1"/>
    </source>
</evidence>
<feature type="domain" description="Gfo/Idh/MocA-like oxidoreductase N-terminal" evidence="1">
    <location>
        <begin position="6"/>
        <end position="113"/>
    </location>
</feature>
<organism evidence="2 3">
    <name type="scientific">Actinospica durhamensis</name>
    <dbReference type="NCBI Taxonomy" id="1508375"/>
    <lineage>
        <taxon>Bacteria</taxon>
        <taxon>Bacillati</taxon>
        <taxon>Actinomycetota</taxon>
        <taxon>Actinomycetes</taxon>
        <taxon>Catenulisporales</taxon>
        <taxon>Actinospicaceae</taxon>
        <taxon>Actinospica</taxon>
    </lineage>
</organism>
<sequence length="366" mass="39718">MDRPVTFAIVGSGWRAEFFARLAAVMPERLALVGAATRRPERAEEITARWGVATYLSPTELITRQKPDFVVSSVPWPVNPEVIATLVEAEVPVLAETPPAPDDEGLSALWDRVGSRRLVQIAEQYLLMPAHAARHEVVRRGSIGTPTSVQVSSTHGYHAVSMIRGLLGVGADRPVRVAAQRFTAPLLDPLSREGWTGAEEPADATTTLATLDFGGASGLYDFTDNQWHNRLRQRRILVRGSLGEIADDTVVRWGGPRTVITSEITRSQLGHDLNLDGHDTEHFVFEGEVVYRNPFVGLRLMDEEIAIATLLVATGAWVRGEGPEPYPLADACQDHHLSLAIDRAAESGAPVVAEVGPWAGAVSSPK</sequence>
<dbReference type="Pfam" id="PF01408">
    <property type="entry name" value="GFO_IDH_MocA"/>
    <property type="match status" value="1"/>
</dbReference>
<dbReference type="GO" id="GO:0000166">
    <property type="term" value="F:nucleotide binding"/>
    <property type="evidence" value="ECO:0007669"/>
    <property type="project" value="InterPro"/>
</dbReference>
<proteinExistence type="predicted"/>
<dbReference type="InterPro" id="IPR036291">
    <property type="entry name" value="NAD(P)-bd_dom_sf"/>
</dbReference>
<dbReference type="InterPro" id="IPR000683">
    <property type="entry name" value="Gfo/Idh/MocA-like_OxRdtase_N"/>
</dbReference>
<gene>
    <name evidence="2" type="ORF">KDL01_07805</name>
</gene>
<evidence type="ECO:0000259" key="1">
    <source>
        <dbReference type="Pfam" id="PF01408"/>
    </source>
</evidence>
<dbReference type="Gene3D" id="3.40.50.720">
    <property type="entry name" value="NAD(P)-binding Rossmann-like Domain"/>
    <property type="match status" value="1"/>
</dbReference>
<dbReference type="SUPFAM" id="SSF51735">
    <property type="entry name" value="NAD(P)-binding Rossmann-fold domains"/>
    <property type="match status" value="1"/>
</dbReference>
<dbReference type="Gene3D" id="3.30.360.10">
    <property type="entry name" value="Dihydrodipicolinate Reductase, domain 2"/>
    <property type="match status" value="1"/>
</dbReference>
<reference evidence="2" key="1">
    <citation type="submission" date="2021-04" db="EMBL/GenBank/DDBJ databases">
        <title>Genome based classification of Actinospica acidithermotolerans sp. nov., an actinobacterium isolated from an Indonesian hot spring.</title>
        <authorList>
            <person name="Kusuma A.B."/>
            <person name="Putra K.E."/>
            <person name="Nafisah S."/>
            <person name="Loh J."/>
            <person name="Nouioui I."/>
            <person name="Goodfellow M."/>
        </authorList>
    </citation>
    <scope>NUCLEOTIDE SEQUENCE</scope>
    <source>
        <strain evidence="2">CSCA 57</strain>
    </source>
</reference>